<evidence type="ECO:0000313" key="3">
    <source>
        <dbReference type="Proteomes" id="UP000230407"/>
    </source>
</evidence>
<gene>
    <name evidence="2" type="ORF">CUT44_02690</name>
</gene>
<protein>
    <submittedName>
        <fullName evidence="2">Uncharacterized protein</fullName>
    </submittedName>
</protein>
<dbReference type="Proteomes" id="UP000230407">
    <property type="component" value="Unassembled WGS sequence"/>
</dbReference>
<evidence type="ECO:0000256" key="1">
    <source>
        <dbReference type="SAM" id="MobiDB-lite"/>
    </source>
</evidence>
<sequence length="115" mass="12593">MPPNYLDNHAYRRQAPLSPENRARGEASAGLVRKELEKVREEGDLGDERITAALRRLGCGEEHGVHIGHGFYSVYTGDACVSGNVSEDELTVRVHGRYIEPQPGTGPCVRNQGGH</sequence>
<keyword evidence="3" id="KW-1185">Reference proteome</keyword>
<proteinExistence type="predicted"/>
<dbReference type="EMBL" id="PGGW01000010">
    <property type="protein sequence ID" value="PJF01579.1"/>
    <property type="molecule type" value="Genomic_DNA"/>
</dbReference>
<dbReference type="AlphaFoldDB" id="A0A2M8MBK3"/>
<reference evidence="2 3" key="1">
    <citation type="submission" date="2017-11" db="EMBL/GenBank/DDBJ databases">
        <title>Streptomyces carmine sp. nov., a novel actinomycete isolated from Sophora alopecuroides in Xinjiang, China.</title>
        <authorList>
            <person name="Wang Y."/>
            <person name="Luo X."/>
            <person name="Wan C."/>
            <person name="Zhang L."/>
        </authorList>
    </citation>
    <scope>NUCLEOTIDE SEQUENCE [LARGE SCALE GENOMIC DNA]</scope>
    <source>
        <strain evidence="2 3">TRM SA0054</strain>
    </source>
</reference>
<evidence type="ECO:0000313" key="2">
    <source>
        <dbReference type="EMBL" id="PJF01579.1"/>
    </source>
</evidence>
<feature type="region of interest" description="Disordered" evidence="1">
    <location>
        <begin position="1"/>
        <end position="29"/>
    </location>
</feature>
<name>A0A2M8MBK3_9ACTN</name>
<accession>A0A2M8MBK3</accession>
<organism evidence="2 3">
    <name type="scientific">Streptomyces carminius</name>
    <dbReference type="NCBI Taxonomy" id="2665496"/>
    <lineage>
        <taxon>Bacteria</taxon>
        <taxon>Bacillati</taxon>
        <taxon>Actinomycetota</taxon>
        <taxon>Actinomycetes</taxon>
        <taxon>Kitasatosporales</taxon>
        <taxon>Streptomycetaceae</taxon>
        <taxon>Streptomyces</taxon>
    </lineage>
</organism>
<comment type="caution">
    <text evidence="2">The sequence shown here is derived from an EMBL/GenBank/DDBJ whole genome shotgun (WGS) entry which is preliminary data.</text>
</comment>